<proteinExistence type="predicted"/>
<evidence type="ECO:0000313" key="6">
    <source>
        <dbReference type="EMBL" id="MDT0321868.1"/>
    </source>
</evidence>
<dbReference type="PANTHER" id="PTHR43284">
    <property type="entry name" value="ASPARAGINE SYNTHETASE (GLUTAMINE-HYDROLYZING)"/>
    <property type="match status" value="1"/>
</dbReference>
<dbReference type="SUPFAM" id="SSF52402">
    <property type="entry name" value="Adenine nucleotide alpha hydrolases-like"/>
    <property type="match status" value="1"/>
</dbReference>
<keyword evidence="7" id="KW-1185">Reference proteome</keyword>
<organism evidence="6 7">
    <name type="scientific">Streptomyces millisiae</name>
    <dbReference type="NCBI Taxonomy" id="3075542"/>
    <lineage>
        <taxon>Bacteria</taxon>
        <taxon>Bacillati</taxon>
        <taxon>Actinomycetota</taxon>
        <taxon>Actinomycetes</taxon>
        <taxon>Kitasatosporales</taxon>
        <taxon>Streptomycetaceae</taxon>
        <taxon>Streptomyces</taxon>
    </lineage>
</organism>
<comment type="catalytic activity">
    <reaction evidence="4">
        <text>L-aspartate + L-glutamine + ATP + H2O = L-asparagine + L-glutamate + AMP + diphosphate + H(+)</text>
        <dbReference type="Rhea" id="RHEA:12228"/>
        <dbReference type="ChEBI" id="CHEBI:15377"/>
        <dbReference type="ChEBI" id="CHEBI:15378"/>
        <dbReference type="ChEBI" id="CHEBI:29985"/>
        <dbReference type="ChEBI" id="CHEBI:29991"/>
        <dbReference type="ChEBI" id="CHEBI:30616"/>
        <dbReference type="ChEBI" id="CHEBI:33019"/>
        <dbReference type="ChEBI" id="CHEBI:58048"/>
        <dbReference type="ChEBI" id="CHEBI:58359"/>
        <dbReference type="ChEBI" id="CHEBI:456215"/>
        <dbReference type="EC" id="6.3.5.4"/>
    </reaction>
</comment>
<dbReference type="Pfam" id="PF00733">
    <property type="entry name" value="Asn_synthase"/>
    <property type="match status" value="1"/>
</dbReference>
<dbReference type="InterPro" id="IPR001962">
    <property type="entry name" value="Asn_synthase"/>
</dbReference>
<evidence type="ECO:0000256" key="1">
    <source>
        <dbReference type="ARBA" id="ARBA00005187"/>
    </source>
</evidence>
<evidence type="ECO:0000313" key="7">
    <source>
        <dbReference type="Proteomes" id="UP001183420"/>
    </source>
</evidence>
<dbReference type="RefSeq" id="WP_311602194.1">
    <property type="nucleotide sequence ID" value="NZ_JAVREM010000049.1"/>
</dbReference>
<dbReference type="EMBL" id="JAVREM010000049">
    <property type="protein sequence ID" value="MDT0321868.1"/>
    <property type="molecule type" value="Genomic_DNA"/>
</dbReference>
<dbReference type="Gene3D" id="3.40.50.620">
    <property type="entry name" value="HUPs"/>
    <property type="match status" value="2"/>
</dbReference>
<keyword evidence="3" id="KW-0061">Asparagine biosynthesis</keyword>
<accession>A0ABU2LXV2</accession>
<dbReference type="InterPro" id="IPR051786">
    <property type="entry name" value="ASN_synthetase/amidase"/>
</dbReference>
<dbReference type="SUPFAM" id="SSF56235">
    <property type="entry name" value="N-terminal nucleophile aminohydrolases (Ntn hydrolases)"/>
    <property type="match status" value="1"/>
</dbReference>
<dbReference type="EC" id="6.3.5.4" evidence="2"/>
<dbReference type="InterPro" id="IPR029055">
    <property type="entry name" value="Ntn_hydrolases_N"/>
</dbReference>
<sequence>MNQVSGLVDVLVYRRGIPWIVGNHTGTVVAMHVGRMSAVVVGSFAPSEQQVRQAVNGVSSGEALMKHLVCLPGCFHAIVADGSRVWVAGDVAGIRAVFAAEVAGHQVLGDHARPLAEAAGDVRLDSHYLARYLIGPAPPLALAESGHAPYTSVVSVPPGCWAQLDNQGQRTVETWWVPPDDDLPLGDAAGEFTEALRQAVEIRTAGETAAACELSGGMDSSALSALAYRAVGAGLLNLTRTSADPSNDDVAWARLVATAQPAAQHLVVDVGDLPGPLDGIGEPLALDAPGSAVTAGRMSAAWWRLATSHGSRVLLSGKGGDEVMHGAVPYLHLARQRDRATARRHRKGWAALWGAPLREVRAHASHPGPYQAWLARTLQPSAPVASWEARRFTMPNWLTHAAAGALLDAAASAEAAPLHDRPHQHAALAAVRAMARTTRLHTDAAAIGGLRLGFPYADRQVIEAVLSVRGEQRVSPAEYRPLMRAAMRGIVVPQVLTRRTKGGYSVDVDAALRRHRNTALALLTHNPVLADLRVIDPPAARAAVERWGSAGGMADVLVSRTVAAELWARTATGTPVPTGELATSGRA</sequence>
<evidence type="ECO:0000256" key="3">
    <source>
        <dbReference type="ARBA" id="ARBA00022888"/>
    </source>
</evidence>
<dbReference type="Proteomes" id="UP001183420">
    <property type="component" value="Unassembled WGS sequence"/>
</dbReference>
<gene>
    <name evidence="6" type="ORF">RNC47_26385</name>
</gene>
<keyword evidence="3" id="KW-0028">Amino-acid biosynthesis</keyword>
<protein>
    <recommendedName>
        <fullName evidence="2">asparagine synthase (glutamine-hydrolyzing)</fullName>
        <ecNumber evidence="2">6.3.5.4</ecNumber>
    </recommendedName>
</protein>
<evidence type="ECO:0000256" key="4">
    <source>
        <dbReference type="ARBA" id="ARBA00048741"/>
    </source>
</evidence>
<dbReference type="PANTHER" id="PTHR43284:SF1">
    <property type="entry name" value="ASPARAGINE SYNTHETASE"/>
    <property type="match status" value="1"/>
</dbReference>
<comment type="caution">
    <text evidence="6">The sequence shown here is derived from an EMBL/GenBank/DDBJ whole genome shotgun (WGS) entry which is preliminary data.</text>
</comment>
<name>A0ABU2LXV2_9ACTN</name>
<evidence type="ECO:0000259" key="5">
    <source>
        <dbReference type="Pfam" id="PF00733"/>
    </source>
</evidence>
<comment type="pathway">
    <text evidence="1">Amino-acid biosynthesis; L-asparagine biosynthesis; L-asparagine from L-aspartate (L-Gln route): step 1/1.</text>
</comment>
<reference evidence="7" key="1">
    <citation type="submission" date="2023-07" db="EMBL/GenBank/DDBJ databases">
        <title>30 novel species of actinomycetes from the DSMZ collection.</title>
        <authorList>
            <person name="Nouioui I."/>
        </authorList>
    </citation>
    <scope>NUCLEOTIDE SEQUENCE [LARGE SCALE GENOMIC DNA]</scope>
    <source>
        <strain evidence="7">DSM 44918</strain>
    </source>
</reference>
<evidence type="ECO:0000256" key="2">
    <source>
        <dbReference type="ARBA" id="ARBA00012737"/>
    </source>
</evidence>
<dbReference type="InterPro" id="IPR014729">
    <property type="entry name" value="Rossmann-like_a/b/a_fold"/>
</dbReference>
<feature type="domain" description="Asparagine synthetase" evidence="5">
    <location>
        <begin position="192"/>
        <end position="567"/>
    </location>
</feature>